<dbReference type="InterPro" id="IPR004007">
    <property type="entry name" value="DhaL_dom"/>
</dbReference>
<accession>A0A0L6VZB7</accession>
<dbReference type="SUPFAM" id="SSF101473">
    <property type="entry name" value="DhaL-like"/>
    <property type="match status" value="1"/>
</dbReference>
<reference evidence="3" key="1">
    <citation type="submission" date="2015-07" db="EMBL/GenBank/DDBJ databases">
        <title>Complete Genome of Thermincola ferriacetica strain Z-0001T.</title>
        <authorList>
            <person name="Lusk B."/>
            <person name="Badalamenti J.P."/>
            <person name="Parameswaran P."/>
            <person name="Bond D.R."/>
            <person name="Torres C.I."/>
        </authorList>
    </citation>
    <scope>NUCLEOTIDE SEQUENCE [LARGE SCALE GENOMIC DNA]</scope>
    <source>
        <strain evidence="3">Z-0001</strain>
    </source>
</reference>
<comment type="caution">
    <text evidence="2">The sequence shown here is derived from an EMBL/GenBank/DDBJ whole genome shotgun (WGS) entry which is preliminary data.</text>
</comment>
<dbReference type="Proteomes" id="UP000037175">
    <property type="component" value="Unassembled WGS sequence"/>
</dbReference>
<organism evidence="2 3">
    <name type="scientific">Thermincola ferriacetica</name>
    <dbReference type="NCBI Taxonomy" id="281456"/>
    <lineage>
        <taxon>Bacteria</taxon>
        <taxon>Bacillati</taxon>
        <taxon>Bacillota</taxon>
        <taxon>Clostridia</taxon>
        <taxon>Eubacteriales</taxon>
        <taxon>Thermincolaceae</taxon>
        <taxon>Thermincola</taxon>
    </lineage>
</organism>
<dbReference type="AlphaFoldDB" id="A0A0L6VZB7"/>
<dbReference type="InterPro" id="IPR019986">
    <property type="entry name" value="YloV-like"/>
</dbReference>
<feature type="domain" description="DhaL" evidence="1">
    <location>
        <begin position="9"/>
        <end position="201"/>
    </location>
</feature>
<keyword evidence="3" id="KW-1185">Reference proteome</keyword>
<dbReference type="EMBL" id="LGTE01000027">
    <property type="protein sequence ID" value="KNZ68556.1"/>
    <property type="molecule type" value="Genomic_DNA"/>
</dbReference>
<dbReference type="InterPro" id="IPR036117">
    <property type="entry name" value="DhaL_dom_sf"/>
</dbReference>
<dbReference type="PROSITE" id="PS51480">
    <property type="entry name" value="DHAL"/>
    <property type="match status" value="1"/>
</dbReference>
<evidence type="ECO:0000313" key="2">
    <source>
        <dbReference type="EMBL" id="KNZ68556.1"/>
    </source>
</evidence>
<dbReference type="NCBIfam" id="TIGR03599">
    <property type="entry name" value="YloV"/>
    <property type="match status" value="1"/>
</dbReference>
<name>A0A0L6VZB7_9FIRM</name>
<dbReference type="InterPro" id="IPR050270">
    <property type="entry name" value="DegV_domain_contain"/>
</dbReference>
<dbReference type="InterPro" id="IPR048394">
    <property type="entry name" value="FakA-like_M"/>
</dbReference>
<dbReference type="Gene3D" id="1.25.40.340">
    <property type="match status" value="1"/>
</dbReference>
<dbReference type="Pfam" id="PF13684">
    <property type="entry name" value="FakA-like_C"/>
    <property type="match status" value="1"/>
</dbReference>
<sequence>MEITVLDGARFKEMLLCGARNIETNKERVDALNVFPVPDGDTGTNMALTLASAVNEIRAVDSSSIGMIAEAAARGSLMGARGNSGVILSQLIRGMAKKLNLMDKVGAKVFAQALDNGANTAYKAVMKPMEGTILSVARDAAKGAVEAARRSDDLIFVLQETIDKANIALAETPKLLAVLKQAGVVDAGGKGWVLFLEGMLQGLMGRGITAHEPATEEKVRKNAASGLRPRENEIIEFAYCTELIITGGAGQPAQIRNRLADLGDSLLVVGERGTVKVHIHSNHPGQVLERCLEFGALENIKIENMISQAKKKGISVQDSASAGRSEKAGPTTKKPYGFLAVSTGTGLEQLFYSLGVDRIVSGGQTNNPSTEELVKAIEEIDADLVYILPNNGNVILTARQSAKLSGRKVEVIPTKTAPEGIAALVAFQPEKDKETNTARMLKAAESMITGEVTYAVRDTCIGERRINKGDIIGIVNDQILAVGADLAQVTCNLLRNIINDDAEIVTLYSGEGVDEELAASIVAQLREEFPDLEIECHYGGQPLYYFLISVE</sequence>
<dbReference type="SMART" id="SM01120">
    <property type="entry name" value="Dak2"/>
    <property type="match status" value="1"/>
</dbReference>
<dbReference type="RefSeq" id="WP_052218866.1">
    <property type="nucleotide sequence ID" value="NZ_LGTE01000027.1"/>
</dbReference>
<dbReference type="GO" id="GO:0006071">
    <property type="term" value="P:glycerol metabolic process"/>
    <property type="evidence" value="ECO:0007669"/>
    <property type="project" value="InterPro"/>
</dbReference>
<evidence type="ECO:0000313" key="3">
    <source>
        <dbReference type="Proteomes" id="UP000037175"/>
    </source>
</evidence>
<protein>
    <submittedName>
        <fullName evidence="2">DAK2 domain fusion protein YloV</fullName>
    </submittedName>
</protein>
<dbReference type="PATRIC" id="fig|281456.6.peg.3018"/>
<dbReference type="PANTHER" id="PTHR33434:SF4">
    <property type="entry name" value="PHOSPHATASE PROTEIN"/>
    <property type="match status" value="1"/>
</dbReference>
<dbReference type="Pfam" id="PF02734">
    <property type="entry name" value="Dak2"/>
    <property type="match status" value="1"/>
</dbReference>
<dbReference type="GO" id="GO:0004371">
    <property type="term" value="F:glycerone kinase activity"/>
    <property type="evidence" value="ECO:0007669"/>
    <property type="project" value="InterPro"/>
</dbReference>
<dbReference type="PANTHER" id="PTHR33434">
    <property type="entry name" value="DEGV DOMAIN-CONTAINING PROTEIN DR_1986-RELATED"/>
    <property type="match status" value="1"/>
</dbReference>
<evidence type="ECO:0000259" key="1">
    <source>
        <dbReference type="PROSITE" id="PS51480"/>
    </source>
</evidence>
<dbReference type="SMART" id="SM01121">
    <property type="entry name" value="Dak1_2"/>
    <property type="match status" value="1"/>
</dbReference>
<dbReference type="Pfam" id="PF21645">
    <property type="entry name" value="FakA-like_M"/>
    <property type="match status" value="1"/>
</dbReference>
<gene>
    <name evidence="2" type="ORF">Tfer_2885</name>
</gene>
<dbReference type="InterPro" id="IPR033470">
    <property type="entry name" value="FakA-like_C"/>
</dbReference>
<proteinExistence type="predicted"/>